<evidence type="ECO:0000313" key="2">
    <source>
        <dbReference type="EMBL" id="KAF2860669.1"/>
    </source>
</evidence>
<dbReference type="AlphaFoldDB" id="A0A6A7C0Y5"/>
<dbReference type="EMBL" id="MU005979">
    <property type="protein sequence ID" value="KAF2860669.1"/>
    <property type="molecule type" value="Genomic_DNA"/>
</dbReference>
<dbReference type="InterPro" id="IPR017264">
    <property type="entry name" value="Ribosomal_mS37_fun"/>
</dbReference>
<name>A0A6A7C0Y5_9PEZI</name>
<evidence type="ECO:0000313" key="3">
    <source>
        <dbReference type="Proteomes" id="UP000799421"/>
    </source>
</evidence>
<sequence length="108" mass="12041">MVLGKNNRKALAKASAQGATAANPQLPPLSKLRVRNPNKVDENPCVGLMSSVLGCWASQGYSTQGCAMLEQQLRRCMDTKRLVQQKKSRINHHLSRFYPMIIGPHKRN</sequence>
<evidence type="ECO:0008006" key="4">
    <source>
        <dbReference type="Google" id="ProtNLM"/>
    </source>
</evidence>
<dbReference type="OrthoDB" id="2210at2759"/>
<dbReference type="GO" id="GO:0032543">
    <property type="term" value="P:mitochondrial translation"/>
    <property type="evidence" value="ECO:0007669"/>
    <property type="project" value="InterPro"/>
</dbReference>
<protein>
    <recommendedName>
        <fullName evidence="4">37S ribosomal protein mrp10, mitochondrial</fullName>
    </recommendedName>
</protein>
<reference evidence="2" key="1">
    <citation type="journal article" date="2020" name="Stud. Mycol.">
        <title>101 Dothideomycetes genomes: a test case for predicting lifestyles and emergence of pathogens.</title>
        <authorList>
            <person name="Haridas S."/>
            <person name="Albert R."/>
            <person name="Binder M."/>
            <person name="Bloem J."/>
            <person name="Labutti K."/>
            <person name="Salamov A."/>
            <person name="Andreopoulos B."/>
            <person name="Baker S."/>
            <person name="Barry K."/>
            <person name="Bills G."/>
            <person name="Bluhm B."/>
            <person name="Cannon C."/>
            <person name="Castanera R."/>
            <person name="Culley D."/>
            <person name="Daum C."/>
            <person name="Ezra D."/>
            <person name="Gonzalez J."/>
            <person name="Henrissat B."/>
            <person name="Kuo A."/>
            <person name="Liang C."/>
            <person name="Lipzen A."/>
            <person name="Lutzoni F."/>
            <person name="Magnuson J."/>
            <person name="Mondo S."/>
            <person name="Nolan M."/>
            <person name="Ohm R."/>
            <person name="Pangilinan J."/>
            <person name="Park H.-J."/>
            <person name="Ramirez L."/>
            <person name="Alfaro M."/>
            <person name="Sun H."/>
            <person name="Tritt A."/>
            <person name="Yoshinaga Y."/>
            <person name="Zwiers L.-H."/>
            <person name="Turgeon B."/>
            <person name="Goodwin S."/>
            <person name="Spatafora J."/>
            <person name="Crous P."/>
            <person name="Grigoriev I."/>
        </authorList>
    </citation>
    <scope>NUCLEOTIDE SEQUENCE</scope>
    <source>
        <strain evidence="2">CBS 480.64</strain>
    </source>
</reference>
<evidence type="ECO:0000256" key="1">
    <source>
        <dbReference type="SAM" id="MobiDB-lite"/>
    </source>
</evidence>
<feature type="compositionally biased region" description="Basic residues" evidence="1">
    <location>
        <begin position="1"/>
        <end position="11"/>
    </location>
</feature>
<proteinExistence type="predicted"/>
<dbReference type="PANTHER" id="PTHR28066:SF1">
    <property type="entry name" value="SMALL RIBOSOMAL SUBUNIT PROTEIN MS37"/>
    <property type="match status" value="1"/>
</dbReference>
<feature type="region of interest" description="Disordered" evidence="1">
    <location>
        <begin position="1"/>
        <end position="35"/>
    </location>
</feature>
<dbReference type="PANTHER" id="PTHR28066">
    <property type="entry name" value="37S RIBOSOMAL PROTEIN MRP10, MITOCHONDRIAL"/>
    <property type="match status" value="1"/>
</dbReference>
<dbReference type="Proteomes" id="UP000799421">
    <property type="component" value="Unassembled WGS sequence"/>
</dbReference>
<dbReference type="GO" id="GO:0003735">
    <property type="term" value="F:structural constituent of ribosome"/>
    <property type="evidence" value="ECO:0007669"/>
    <property type="project" value="InterPro"/>
</dbReference>
<organism evidence="2 3">
    <name type="scientific">Piedraia hortae CBS 480.64</name>
    <dbReference type="NCBI Taxonomy" id="1314780"/>
    <lineage>
        <taxon>Eukaryota</taxon>
        <taxon>Fungi</taxon>
        <taxon>Dikarya</taxon>
        <taxon>Ascomycota</taxon>
        <taxon>Pezizomycotina</taxon>
        <taxon>Dothideomycetes</taxon>
        <taxon>Dothideomycetidae</taxon>
        <taxon>Capnodiales</taxon>
        <taxon>Piedraiaceae</taxon>
        <taxon>Piedraia</taxon>
    </lineage>
</organism>
<keyword evidence="3" id="KW-1185">Reference proteome</keyword>
<dbReference type="GO" id="GO:0005763">
    <property type="term" value="C:mitochondrial small ribosomal subunit"/>
    <property type="evidence" value="ECO:0007669"/>
    <property type="project" value="TreeGrafter"/>
</dbReference>
<gene>
    <name evidence="2" type="ORF">K470DRAFT_216657</name>
</gene>
<accession>A0A6A7C0Y5</accession>